<evidence type="ECO:0000256" key="5">
    <source>
        <dbReference type="SAM" id="Phobius"/>
    </source>
</evidence>
<dbReference type="EMBL" id="BEGY01000036">
    <property type="protein sequence ID" value="GAX78827.1"/>
    <property type="molecule type" value="Genomic_DNA"/>
</dbReference>
<accession>A0A250X6X5</accession>
<dbReference type="PANTHER" id="PTHR16201:SF34">
    <property type="entry name" value="LYSOSOMAL AMINO ACID TRANSPORTER 1"/>
    <property type="match status" value="1"/>
</dbReference>
<dbReference type="GO" id="GO:0098852">
    <property type="term" value="C:lytic vacuole membrane"/>
    <property type="evidence" value="ECO:0007669"/>
    <property type="project" value="UniProtKB-ARBA"/>
</dbReference>
<evidence type="ECO:0000256" key="1">
    <source>
        <dbReference type="ARBA" id="ARBA00004141"/>
    </source>
</evidence>
<comment type="caution">
    <text evidence="6">The sequence shown here is derived from an EMBL/GenBank/DDBJ whole genome shotgun (WGS) entry which is preliminary data.</text>
</comment>
<proteinExistence type="predicted"/>
<sequence>MPALSACLPGANPWIEKYFHDCVYDFTDTISFGLGLASIAIWVLAQLPQFISNIKNESAEALSVWFLGQWFLGDTLNLLGCLVQGQQLPTTTFVAMYFVLSDVVMLIQFIYYGALQKRRQWQLAIMQSRGQNKRHRLGGQSAPAGALASAGGLGRHPVAGGLSVTEDTAVKESNLQNKLHLRGGLSKSSTHVLLASSMHAGVSNSNTSHLEGASSEADPCMAVRGLQNCDQEVSHAPSTPEGDSRLAGNSSPGLRTFQAATVVVTSLVGIALLAGAHGAGAPRGEAGVSGAITSADGVNAESMSSLEHWSGGTKGGSSTFKNVALGLQSHWHLKRCDDADYYGEPLPWWCEPSVVQLVAGTVLGYMATVLYLGSRVSQLAKNLARKSADGLSLSMFCMTVGANLCTGSSILLRMSSLEALKSQLPWLCGTFGTVGLDVAIAMQTLAYQRAAAEKAAVESDELFTPLLVVI</sequence>
<feature type="transmembrane region" description="Helical" evidence="5">
    <location>
        <begin position="259"/>
        <end position="279"/>
    </location>
</feature>
<dbReference type="AlphaFoldDB" id="A0A250X6X5"/>
<comment type="subcellular location">
    <subcellularLocation>
        <location evidence="1">Membrane</location>
        <topology evidence="1">Multi-pass membrane protein</topology>
    </subcellularLocation>
</comment>
<dbReference type="OrthoDB" id="8048523at2759"/>
<feature type="transmembrane region" description="Helical" evidence="5">
    <location>
        <begin position="92"/>
        <end position="112"/>
    </location>
</feature>
<evidence type="ECO:0000313" key="7">
    <source>
        <dbReference type="Proteomes" id="UP000232323"/>
    </source>
</evidence>
<evidence type="ECO:0000256" key="3">
    <source>
        <dbReference type="ARBA" id="ARBA00022989"/>
    </source>
</evidence>
<dbReference type="GO" id="GO:0015174">
    <property type="term" value="F:basic amino acid transmembrane transporter activity"/>
    <property type="evidence" value="ECO:0007669"/>
    <property type="project" value="TreeGrafter"/>
</dbReference>
<dbReference type="STRING" id="1157962.A0A250X6X5"/>
<evidence type="ECO:0000313" key="6">
    <source>
        <dbReference type="EMBL" id="GAX78827.1"/>
    </source>
</evidence>
<keyword evidence="3 5" id="KW-1133">Transmembrane helix</keyword>
<feature type="transmembrane region" description="Helical" evidence="5">
    <location>
        <begin position="393"/>
        <end position="412"/>
    </location>
</feature>
<name>A0A250X6X5_9CHLO</name>
<keyword evidence="2 5" id="KW-0812">Transmembrane</keyword>
<feature type="transmembrane region" description="Helical" evidence="5">
    <location>
        <begin position="59"/>
        <end position="80"/>
    </location>
</feature>
<evidence type="ECO:0000256" key="4">
    <source>
        <dbReference type="ARBA" id="ARBA00023136"/>
    </source>
</evidence>
<dbReference type="SMART" id="SM00679">
    <property type="entry name" value="CTNS"/>
    <property type="match status" value="2"/>
</dbReference>
<keyword evidence="7" id="KW-1185">Reference proteome</keyword>
<dbReference type="Pfam" id="PF04193">
    <property type="entry name" value="PQ-loop"/>
    <property type="match status" value="2"/>
</dbReference>
<dbReference type="PANTHER" id="PTHR16201">
    <property type="entry name" value="SEVEN TRANSMEMBRANE PROTEIN 1-RELATED"/>
    <property type="match status" value="1"/>
</dbReference>
<dbReference type="InterPro" id="IPR006603">
    <property type="entry name" value="PQ-loop_rpt"/>
</dbReference>
<dbReference type="Gene3D" id="1.20.1280.290">
    <property type="match status" value="2"/>
</dbReference>
<feature type="transmembrane region" description="Helical" evidence="5">
    <location>
        <begin position="424"/>
        <end position="446"/>
    </location>
</feature>
<protein>
    <submittedName>
        <fullName evidence="6">Uncharacterized protein</fullName>
    </submittedName>
</protein>
<feature type="transmembrane region" description="Helical" evidence="5">
    <location>
        <begin position="354"/>
        <end position="372"/>
    </location>
</feature>
<keyword evidence="4 5" id="KW-0472">Membrane</keyword>
<gene>
    <name evidence="6" type="ORF">CEUSTIGMA_g6264.t1</name>
</gene>
<feature type="transmembrane region" description="Helical" evidence="5">
    <location>
        <begin position="29"/>
        <end position="47"/>
    </location>
</feature>
<reference evidence="6 7" key="1">
    <citation type="submission" date="2017-08" db="EMBL/GenBank/DDBJ databases">
        <title>Acidophilic green algal genome provides insights into adaptation to an acidic environment.</title>
        <authorList>
            <person name="Hirooka S."/>
            <person name="Hirose Y."/>
            <person name="Kanesaki Y."/>
            <person name="Higuchi S."/>
            <person name="Fujiwara T."/>
            <person name="Onuma R."/>
            <person name="Era A."/>
            <person name="Ohbayashi R."/>
            <person name="Uzuka A."/>
            <person name="Nozaki H."/>
            <person name="Yoshikawa H."/>
            <person name="Miyagishima S.Y."/>
        </authorList>
    </citation>
    <scope>NUCLEOTIDE SEQUENCE [LARGE SCALE GENOMIC DNA]</scope>
    <source>
        <strain evidence="6 7">NIES-2499</strain>
    </source>
</reference>
<organism evidence="6 7">
    <name type="scientific">Chlamydomonas eustigma</name>
    <dbReference type="NCBI Taxonomy" id="1157962"/>
    <lineage>
        <taxon>Eukaryota</taxon>
        <taxon>Viridiplantae</taxon>
        <taxon>Chlorophyta</taxon>
        <taxon>core chlorophytes</taxon>
        <taxon>Chlorophyceae</taxon>
        <taxon>CS clade</taxon>
        <taxon>Chlamydomonadales</taxon>
        <taxon>Chlamydomonadaceae</taxon>
        <taxon>Chlamydomonas</taxon>
    </lineage>
</organism>
<evidence type="ECO:0000256" key="2">
    <source>
        <dbReference type="ARBA" id="ARBA00022692"/>
    </source>
</evidence>
<dbReference type="Proteomes" id="UP000232323">
    <property type="component" value="Unassembled WGS sequence"/>
</dbReference>
<dbReference type="FunFam" id="1.20.1280.290:FF:000009">
    <property type="entry name" value="PQ loop repeat family protein"/>
    <property type="match status" value="1"/>
</dbReference>
<dbReference type="InterPro" id="IPR051415">
    <property type="entry name" value="LAAT-1"/>
</dbReference>